<feature type="signal peptide" evidence="1">
    <location>
        <begin position="1"/>
        <end position="29"/>
    </location>
</feature>
<proteinExistence type="predicted"/>
<feature type="chain" id="PRO_5046831524" evidence="1">
    <location>
        <begin position="30"/>
        <end position="142"/>
    </location>
</feature>
<protein>
    <submittedName>
        <fullName evidence="2">Uncharacterized protein</fullName>
    </submittedName>
</protein>
<dbReference type="EMBL" id="JBHSFO010000004">
    <property type="protein sequence ID" value="MFC4604000.1"/>
    <property type="molecule type" value="Genomic_DNA"/>
</dbReference>
<reference evidence="3" key="1">
    <citation type="journal article" date="2019" name="Int. J. Syst. Evol. Microbiol.">
        <title>The Global Catalogue of Microorganisms (GCM) 10K type strain sequencing project: providing services to taxonomists for standard genome sequencing and annotation.</title>
        <authorList>
            <consortium name="The Broad Institute Genomics Platform"/>
            <consortium name="The Broad Institute Genome Sequencing Center for Infectious Disease"/>
            <person name="Wu L."/>
            <person name="Ma J."/>
        </authorList>
    </citation>
    <scope>NUCLEOTIDE SEQUENCE [LARGE SCALE GENOMIC DNA]</scope>
    <source>
        <strain evidence="3">CCUG 54520</strain>
    </source>
</reference>
<comment type="caution">
    <text evidence="2">The sequence shown here is derived from an EMBL/GenBank/DDBJ whole genome shotgun (WGS) entry which is preliminary data.</text>
</comment>
<accession>A0ABV9FSL4</accession>
<evidence type="ECO:0000256" key="1">
    <source>
        <dbReference type="SAM" id="SignalP"/>
    </source>
</evidence>
<dbReference type="Proteomes" id="UP001595914">
    <property type="component" value="Unassembled WGS sequence"/>
</dbReference>
<evidence type="ECO:0000313" key="2">
    <source>
        <dbReference type="EMBL" id="MFC4604000.1"/>
    </source>
</evidence>
<sequence length="142" mass="13799">MKTTPKRIARVGMIAGVGALALLANPALSSAVVAGTADVTVEGATVVVKLSGVSSPTLIGCAAQILDSKNEGPGGLVPLTGEPGVGTYTSPVLDNGDYRVVAVCTDASGLTGLTAPGGVPVTITGGTSSELDFGSLNLNFGS</sequence>
<gene>
    <name evidence="2" type="ORF">ACFO6S_09925</name>
</gene>
<dbReference type="RefSeq" id="WP_378416952.1">
    <property type="nucleotide sequence ID" value="NZ_JBHSFO010000004.1"/>
</dbReference>
<evidence type="ECO:0000313" key="3">
    <source>
        <dbReference type="Proteomes" id="UP001595914"/>
    </source>
</evidence>
<keyword evidence="1" id="KW-0732">Signal</keyword>
<name>A0ABV9FSL4_9NOCA</name>
<keyword evidence="3" id="KW-1185">Reference proteome</keyword>
<organism evidence="2 3">
    <name type="scientific">Rhodococcus kronopolitis</name>
    <dbReference type="NCBI Taxonomy" id="1460226"/>
    <lineage>
        <taxon>Bacteria</taxon>
        <taxon>Bacillati</taxon>
        <taxon>Actinomycetota</taxon>
        <taxon>Actinomycetes</taxon>
        <taxon>Mycobacteriales</taxon>
        <taxon>Nocardiaceae</taxon>
        <taxon>Rhodococcus</taxon>
    </lineage>
</organism>